<dbReference type="Pfam" id="PF01636">
    <property type="entry name" value="APH"/>
    <property type="match status" value="1"/>
</dbReference>
<dbReference type="Proteomes" id="UP001519325">
    <property type="component" value="Unassembled WGS sequence"/>
</dbReference>
<dbReference type="PANTHER" id="PTHR21310:SF57">
    <property type="entry name" value="BLR2944 PROTEIN"/>
    <property type="match status" value="1"/>
</dbReference>
<dbReference type="Gene3D" id="3.90.1200.10">
    <property type="match status" value="1"/>
</dbReference>
<evidence type="ECO:0000259" key="1">
    <source>
        <dbReference type="Pfam" id="PF01636"/>
    </source>
</evidence>
<dbReference type="SUPFAM" id="SSF56112">
    <property type="entry name" value="Protein kinase-like (PK-like)"/>
    <property type="match status" value="1"/>
</dbReference>
<sequence length="343" mass="37414">MFTETTLLARDVTELLGRELPGPLTVLDLHRLMGGAGRETWSFDILDSGGVRHPLILRRDLGDGRTRNPDLLVGRKDTLDRAGEFALLGHLSAANVPVPRPVAAPPPGDVLDDCIVMARVDGEARPWVLVRSGALDDVRPRLVRQLGTALARVHSCTAADLPFVPQRPLAGQLDLIRDLLDRGGPPRPALEAGLRWCRDRLPTIGPRPMRLVHGDFRIGNYVVGPDGLRALLDWQSAHIGDPVTDLGFACMRCWRFGADDREFTGIGARADFLAAYQAAGGTRVDHRLLHFSEVLGTLVTAGVFLSRTAAFRSGADRTLETAATGRRIAELEYDLLALLDRDT</sequence>
<gene>
    <name evidence="2" type="ORF">BJ987_004560</name>
</gene>
<dbReference type="EMBL" id="JAGGMR010000001">
    <property type="protein sequence ID" value="MBP2191659.1"/>
    <property type="molecule type" value="Genomic_DNA"/>
</dbReference>
<dbReference type="RefSeq" id="WP_209893617.1">
    <property type="nucleotide sequence ID" value="NZ_JAGGMR010000001.1"/>
</dbReference>
<evidence type="ECO:0000313" key="3">
    <source>
        <dbReference type="Proteomes" id="UP001519325"/>
    </source>
</evidence>
<evidence type="ECO:0000313" key="2">
    <source>
        <dbReference type="EMBL" id="MBP2191659.1"/>
    </source>
</evidence>
<dbReference type="PANTHER" id="PTHR21310">
    <property type="entry name" value="AMINOGLYCOSIDE PHOSPHOTRANSFERASE-RELATED-RELATED"/>
    <property type="match status" value="1"/>
</dbReference>
<feature type="domain" description="Aminoglycoside phosphotransferase" evidence="1">
    <location>
        <begin position="79"/>
        <end position="274"/>
    </location>
</feature>
<keyword evidence="3" id="KW-1185">Reference proteome</keyword>
<protein>
    <submittedName>
        <fullName evidence="2">Aminoglycoside phosphotransferase (APT) family kinase protein</fullName>
    </submittedName>
</protein>
<proteinExistence type="predicted"/>
<dbReference type="InterPro" id="IPR011009">
    <property type="entry name" value="Kinase-like_dom_sf"/>
</dbReference>
<dbReference type="GO" id="GO:0016301">
    <property type="term" value="F:kinase activity"/>
    <property type="evidence" value="ECO:0007669"/>
    <property type="project" value="UniProtKB-KW"/>
</dbReference>
<accession>A0ABS4QIX6</accession>
<name>A0ABS4QIX6_9NOCA</name>
<keyword evidence="2" id="KW-0808">Transferase</keyword>
<keyword evidence="2" id="KW-0418">Kinase</keyword>
<dbReference type="InterPro" id="IPR002575">
    <property type="entry name" value="Aminoglycoside_PTrfase"/>
</dbReference>
<organism evidence="2 3">
    <name type="scientific">Nocardia goodfellowii</name>
    <dbReference type="NCBI Taxonomy" id="882446"/>
    <lineage>
        <taxon>Bacteria</taxon>
        <taxon>Bacillati</taxon>
        <taxon>Actinomycetota</taxon>
        <taxon>Actinomycetes</taxon>
        <taxon>Mycobacteriales</taxon>
        <taxon>Nocardiaceae</taxon>
        <taxon>Nocardia</taxon>
    </lineage>
</organism>
<dbReference type="InterPro" id="IPR051678">
    <property type="entry name" value="AGP_Transferase"/>
</dbReference>
<dbReference type="CDD" id="cd05154">
    <property type="entry name" value="ACAD10_11_N-like"/>
    <property type="match status" value="1"/>
</dbReference>
<comment type="caution">
    <text evidence="2">The sequence shown here is derived from an EMBL/GenBank/DDBJ whole genome shotgun (WGS) entry which is preliminary data.</text>
</comment>
<dbReference type="InterPro" id="IPR041726">
    <property type="entry name" value="ACAD10_11_N"/>
</dbReference>
<reference evidence="2 3" key="1">
    <citation type="submission" date="2021-03" db="EMBL/GenBank/DDBJ databases">
        <title>Sequencing the genomes of 1000 actinobacteria strains.</title>
        <authorList>
            <person name="Klenk H.-P."/>
        </authorList>
    </citation>
    <scope>NUCLEOTIDE SEQUENCE [LARGE SCALE GENOMIC DNA]</scope>
    <source>
        <strain evidence="2 3">DSM 45516</strain>
    </source>
</reference>